<dbReference type="PANTHER" id="PTHR42924:SF3">
    <property type="entry name" value="POLYMERASE_HISTIDINOL PHOSPHATASE N-TERMINAL DOMAIN-CONTAINING PROTEIN"/>
    <property type="match status" value="1"/>
</dbReference>
<keyword evidence="1" id="KW-0812">Transmembrane</keyword>
<evidence type="ECO:0000259" key="2">
    <source>
        <dbReference type="SMART" id="SM00481"/>
    </source>
</evidence>
<feature type="transmembrane region" description="Helical" evidence="1">
    <location>
        <begin position="386"/>
        <end position="415"/>
    </location>
</feature>
<dbReference type="PANTHER" id="PTHR42924">
    <property type="entry name" value="EXONUCLEASE"/>
    <property type="match status" value="1"/>
</dbReference>
<dbReference type="Gene3D" id="3.20.20.140">
    <property type="entry name" value="Metal-dependent hydrolases"/>
    <property type="match status" value="1"/>
</dbReference>
<keyword evidence="1" id="KW-1133">Transmembrane helix</keyword>
<dbReference type="InterPro" id="IPR016195">
    <property type="entry name" value="Pol/histidinol_Pase-like"/>
</dbReference>
<dbReference type="AlphaFoldDB" id="A0A068S756"/>
<dbReference type="InterPro" id="IPR003141">
    <property type="entry name" value="Pol/His_phosphatase_N"/>
</dbReference>
<keyword evidence="1" id="KW-0472">Membrane</keyword>
<evidence type="ECO:0000256" key="1">
    <source>
        <dbReference type="SAM" id="Phobius"/>
    </source>
</evidence>
<proteinExistence type="predicted"/>
<feature type="domain" description="Polymerase/histidinol phosphatase N-terminal" evidence="2">
    <location>
        <begin position="117"/>
        <end position="187"/>
    </location>
</feature>
<reference evidence="3" key="1">
    <citation type="submission" date="2013-08" db="EMBL/GenBank/DDBJ databases">
        <title>Gene expansion shapes genome architecture in the human pathogen Lichtheimia corymbifera: an evolutionary genomics analysis in the ancient terrestrial Mucorales (Mucoromycotina).</title>
        <authorList>
            <person name="Schwartze V.U."/>
            <person name="Winter S."/>
            <person name="Shelest E."/>
            <person name="Marcet-Houben M."/>
            <person name="Horn F."/>
            <person name="Wehner S."/>
            <person name="Hoffmann K."/>
            <person name="Riege K."/>
            <person name="Sammeth M."/>
            <person name="Nowrousian M."/>
            <person name="Valiante V."/>
            <person name="Linde J."/>
            <person name="Jacobsen I.D."/>
            <person name="Marz M."/>
            <person name="Brakhage A.A."/>
            <person name="Gabaldon T."/>
            <person name="Bocker S."/>
            <person name="Voigt K."/>
        </authorList>
    </citation>
    <scope>NUCLEOTIDE SEQUENCE [LARGE SCALE GENOMIC DNA]</scope>
    <source>
        <strain evidence="3">FSU 9682</strain>
    </source>
</reference>
<dbReference type="VEuPathDB" id="FungiDB:LCOR_08050.1"/>
<dbReference type="Proteomes" id="UP000027586">
    <property type="component" value="Unassembled WGS sequence"/>
</dbReference>
<sequence>MDAGSSKSDIIKAPSVTLLGDTSTCGQDSFQDTPRRRRHRCYAYLRRHQPYLSGLAIRLATLIVIVGVLIGLGLGLQYTEGMPRAEDFSHLTFDWQIDPRSFLSPFNTTFGPYNVLLDGHSHSTYSDGKMNVEQLLDWHLANGYNAVIVTDHNTIRGGLAAEELALNDERYKDRIVVIPGIEYTCCRIHMNLININESVPIGPPVPSDEQLQEVIRRVHELGGLVIVNHIPWSNATQGYYEEARLPNHPSVEDLISWGVDGFEVVHGSTFDYSTYQATVAHNLIQMVGTDVHHPSMGANTWLTVQAANFTRQGVMDAIMAHKTSFLMDPAGTRPIAYPDSNPKYDMLMPLTGLGPYFNMFYTDNKGMYSFQGTFCHPEKLDVHGNIIGWFIFWLFIMMLVYELVRAALIYGSAWIMQRIKRRRQSAS</sequence>
<gene>
    <name evidence="3" type="ORF">LCOR_08050.1</name>
</gene>
<dbReference type="OrthoDB" id="16564at2759"/>
<protein>
    <recommendedName>
        <fullName evidence="2">Polymerase/histidinol phosphatase N-terminal domain-containing protein</fullName>
    </recommendedName>
</protein>
<organism evidence="3 4">
    <name type="scientific">Lichtheimia corymbifera JMRC:FSU:9682</name>
    <dbReference type="NCBI Taxonomy" id="1263082"/>
    <lineage>
        <taxon>Eukaryota</taxon>
        <taxon>Fungi</taxon>
        <taxon>Fungi incertae sedis</taxon>
        <taxon>Mucoromycota</taxon>
        <taxon>Mucoromycotina</taxon>
        <taxon>Mucoromycetes</taxon>
        <taxon>Mucorales</taxon>
        <taxon>Lichtheimiaceae</taxon>
        <taxon>Lichtheimia</taxon>
    </lineage>
</organism>
<dbReference type="EMBL" id="CBTN010000043">
    <property type="protein sequence ID" value="CDH57061.1"/>
    <property type="molecule type" value="Genomic_DNA"/>
</dbReference>
<accession>A0A068S756</accession>
<dbReference type="SUPFAM" id="SSF89550">
    <property type="entry name" value="PHP domain-like"/>
    <property type="match status" value="1"/>
</dbReference>
<dbReference type="GO" id="GO:0004534">
    <property type="term" value="F:5'-3' RNA exonuclease activity"/>
    <property type="evidence" value="ECO:0007669"/>
    <property type="project" value="TreeGrafter"/>
</dbReference>
<name>A0A068S756_9FUNG</name>
<comment type="caution">
    <text evidence="3">The sequence shown here is derived from an EMBL/GenBank/DDBJ whole genome shotgun (WGS) entry which is preliminary data.</text>
</comment>
<keyword evidence="4" id="KW-1185">Reference proteome</keyword>
<feature type="transmembrane region" description="Helical" evidence="1">
    <location>
        <begin position="55"/>
        <end position="76"/>
    </location>
</feature>
<evidence type="ECO:0000313" key="4">
    <source>
        <dbReference type="Proteomes" id="UP000027586"/>
    </source>
</evidence>
<dbReference type="InterPro" id="IPR052018">
    <property type="entry name" value="PHP_domain"/>
</dbReference>
<dbReference type="GO" id="GO:0035312">
    <property type="term" value="F:5'-3' DNA exonuclease activity"/>
    <property type="evidence" value="ECO:0007669"/>
    <property type="project" value="TreeGrafter"/>
</dbReference>
<dbReference type="SMART" id="SM00481">
    <property type="entry name" value="POLIIIAc"/>
    <property type="match status" value="1"/>
</dbReference>
<evidence type="ECO:0000313" key="3">
    <source>
        <dbReference type="EMBL" id="CDH57061.1"/>
    </source>
</evidence>